<dbReference type="AlphaFoldDB" id="A0A927C363"/>
<gene>
    <name evidence="8" type="ORF">IB286_07105</name>
</gene>
<dbReference type="PANTHER" id="PTHR43872">
    <property type="entry name" value="MONOOXYGENASE, PUTATIVE (AFU_ORTHOLOGUE AFUA_8G02570)-RELATED"/>
    <property type="match status" value="1"/>
</dbReference>
<sequence length="503" mass="56605">MQSTAQTTQGNHFDVILVGAGLSGIDAGYRLQTECPDRSYTILEGREAMGGTWDLFRYPGIRSDSDMSTLGFPFEPWDSDVTIADGGDILDYIVRTAKKYGIDKNIRYRHRMLSANWESANSRWVLTVSTPEGEQTFTCNFLYSCSGYYNYAQGYTPDFPGIETFKGELVHPQFWDQQSGVAGKKITVIGSGATAITLVPNLVKEAAHVTMLQRTPTYVINMPKRDKIATALRKIMPNRMAGFMTRWKNLFVTTWFYNFARRRPDATRNTILHLAQKQLGPDVDARKHFQPGYNPWDQRLCVATGGDLFKVLREKKASIVTDRIARFVENGIETESGQLIESDMVITATGLEVQMFGGAQISNDGQPVNVAERMIYKGMMIDGLPNFAFAFGYTNASWTLKCDLTANYICRILNRMKKQNYAVCKVQSDTSVEPEKMLDLDSGYINRAQHVMPKQGSKKPWRVHQNYFKDMFATRFARINDGVLSFEKGSDSSAPAFKAATAE</sequence>
<keyword evidence="4" id="KW-0274">FAD</keyword>
<dbReference type="InterPro" id="IPR036188">
    <property type="entry name" value="FAD/NAD-bd_sf"/>
</dbReference>
<dbReference type="Gene3D" id="3.50.50.60">
    <property type="entry name" value="FAD/NAD(P)-binding domain"/>
    <property type="match status" value="3"/>
</dbReference>
<dbReference type="Proteomes" id="UP000610558">
    <property type="component" value="Unassembled WGS sequence"/>
</dbReference>
<evidence type="ECO:0000256" key="4">
    <source>
        <dbReference type="ARBA" id="ARBA00022827"/>
    </source>
</evidence>
<organism evidence="8 9">
    <name type="scientific">Spongiibacter pelagi</name>
    <dbReference type="NCBI Taxonomy" id="2760804"/>
    <lineage>
        <taxon>Bacteria</taxon>
        <taxon>Pseudomonadati</taxon>
        <taxon>Pseudomonadota</taxon>
        <taxon>Gammaproteobacteria</taxon>
        <taxon>Cellvibrionales</taxon>
        <taxon>Spongiibacteraceae</taxon>
        <taxon>Spongiibacter</taxon>
    </lineage>
</organism>
<dbReference type="InterPro" id="IPR020946">
    <property type="entry name" value="Flavin_mOase-like"/>
</dbReference>
<comment type="caution">
    <text evidence="8">The sequence shown here is derived from an EMBL/GenBank/DDBJ whole genome shotgun (WGS) entry which is preliminary data.</text>
</comment>
<evidence type="ECO:0000256" key="1">
    <source>
        <dbReference type="ARBA" id="ARBA00001974"/>
    </source>
</evidence>
<dbReference type="GO" id="GO:0050660">
    <property type="term" value="F:flavin adenine dinucleotide binding"/>
    <property type="evidence" value="ECO:0007669"/>
    <property type="project" value="InterPro"/>
</dbReference>
<proteinExistence type="inferred from homology"/>
<evidence type="ECO:0000256" key="3">
    <source>
        <dbReference type="ARBA" id="ARBA00022630"/>
    </source>
</evidence>
<dbReference type="GO" id="GO:0050661">
    <property type="term" value="F:NADP binding"/>
    <property type="evidence" value="ECO:0007669"/>
    <property type="project" value="InterPro"/>
</dbReference>
<dbReference type="EMBL" id="JACXLD010000003">
    <property type="protein sequence ID" value="MBD2858776.1"/>
    <property type="molecule type" value="Genomic_DNA"/>
</dbReference>
<evidence type="ECO:0000256" key="7">
    <source>
        <dbReference type="ARBA" id="ARBA00023033"/>
    </source>
</evidence>
<keyword evidence="6" id="KW-0560">Oxidoreductase</keyword>
<evidence type="ECO:0000256" key="6">
    <source>
        <dbReference type="ARBA" id="ARBA00023002"/>
    </source>
</evidence>
<protein>
    <submittedName>
        <fullName evidence="8">NAD(P)/FAD-dependent oxidoreductase</fullName>
    </submittedName>
</protein>
<dbReference type="InterPro" id="IPR051820">
    <property type="entry name" value="FAD-binding_MO"/>
</dbReference>
<keyword evidence="5" id="KW-0521">NADP</keyword>
<keyword evidence="3" id="KW-0285">Flavoprotein</keyword>
<keyword evidence="9" id="KW-1185">Reference proteome</keyword>
<dbReference type="SUPFAM" id="SSF51905">
    <property type="entry name" value="FAD/NAD(P)-binding domain"/>
    <property type="match status" value="2"/>
</dbReference>
<dbReference type="GO" id="GO:0004499">
    <property type="term" value="F:N,N-dimethylaniline monooxygenase activity"/>
    <property type="evidence" value="ECO:0007669"/>
    <property type="project" value="InterPro"/>
</dbReference>
<comment type="cofactor">
    <cofactor evidence="1">
        <name>FAD</name>
        <dbReference type="ChEBI" id="CHEBI:57692"/>
    </cofactor>
</comment>
<evidence type="ECO:0000313" key="9">
    <source>
        <dbReference type="Proteomes" id="UP000610558"/>
    </source>
</evidence>
<dbReference type="Pfam" id="PF00743">
    <property type="entry name" value="FMO-like"/>
    <property type="match status" value="1"/>
</dbReference>
<dbReference type="PANTHER" id="PTHR43872:SF1">
    <property type="entry name" value="MONOOXYGENASE, PUTATIVE (AFU_ORTHOLOGUE AFUA_8G02570)-RELATED"/>
    <property type="match status" value="1"/>
</dbReference>
<evidence type="ECO:0000256" key="5">
    <source>
        <dbReference type="ARBA" id="ARBA00022857"/>
    </source>
</evidence>
<dbReference type="RefSeq" id="WP_190763960.1">
    <property type="nucleotide sequence ID" value="NZ_JACXLD010000003.1"/>
</dbReference>
<reference evidence="8" key="1">
    <citation type="submission" date="2020-09" db="EMBL/GenBank/DDBJ databases">
        <authorList>
            <person name="Yoon J.-W."/>
        </authorList>
    </citation>
    <scope>NUCLEOTIDE SEQUENCE</scope>
    <source>
        <strain evidence="8">KMU-158</strain>
    </source>
</reference>
<comment type="similarity">
    <text evidence="2">Belongs to the FAD-binding monooxygenase family.</text>
</comment>
<accession>A0A927C363</accession>
<keyword evidence="7" id="KW-0503">Monooxygenase</keyword>
<dbReference type="FunFam" id="3.50.50.60:FF:000228">
    <property type="entry name" value="FAD-containing monooxygenase EthA"/>
    <property type="match status" value="1"/>
</dbReference>
<evidence type="ECO:0000256" key="2">
    <source>
        <dbReference type="ARBA" id="ARBA00010139"/>
    </source>
</evidence>
<name>A0A927C363_9GAMM</name>
<evidence type="ECO:0000313" key="8">
    <source>
        <dbReference type="EMBL" id="MBD2858776.1"/>
    </source>
</evidence>